<dbReference type="AlphaFoldDB" id="A0A7N0RFF3"/>
<dbReference type="Pfam" id="PF00072">
    <property type="entry name" value="Response_reg"/>
    <property type="match status" value="1"/>
</dbReference>
<organism evidence="9 10">
    <name type="scientific">Kalanchoe fedtschenkoi</name>
    <name type="common">Lavender scallops</name>
    <name type="synonym">South American air plant</name>
    <dbReference type="NCBI Taxonomy" id="63787"/>
    <lineage>
        <taxon>Eukaryota</taxon>
        <taxon>Viridiplantae</taxon>
        <taxon>Streptophyta</taxon>
        <taxon>Embryophyta</taxon>
        <taxon>Tracheophyta</taxon>
        <taxon>Spermatophyta</taxon>
        <taxon>Magnoliopsida</taxon>
        <taxon>eudicotyledons</taxon>
        <taxon>Gunneridae</taxon>
        <taxon>Pentapetalae</taxon>
        <taxon>Saxifragales</taxon>
        <taxon>Crassulaceae</taxon>
        <taxon>Kalanchoe</taxon>
    </lineage>
</organism>
<name>A0A7N0RFF3_KALFE</name>
<dbReference type="Pfam" id="PF00249">
    <property type="entry name" value="Myb_DNA-binding"/>
    <property type="match status" value="1"/>
</dbReference>
<dbReference type="InterPro" id="IPR001005">
    <property type="entry name" value="SANT/Myb"/>
</dbReference>
<keyword evidence="2" id="KW-0902">Two-component regulatory system</keyword>
<proteinExistence type="predicted"/>
<dbReference type="PROSITE" id="PS50110">
    <property type="entry name" value="RESPONSE_REGULATORY"/>
    <property type="match status" value="1"/>
</dbReference>
<evidence type="ECO:0000313" key="9">
    <source>
        <dbReference type="EnsemblPlants" id="Kaladp0011s0178.1.v1.1"/>
    </source>
</evidence>
<evidence type="ECO:0000256" key="3">
    <source>
        <dbReference type="ARBA" id="ARBA00023015"/>
    </source>
</evidence>
<dbReference type="SUPFAM" id="SSF46689">
    <property type="entry name" value="Homeodomain-like"/>
    <property type="match status" value="1"/>
</dbReference>
<dbReference type="SUPFAM" id="SSF52172">
    <property type="entry name" value="CheY-like"/>
    <property type="match status" value="1"/>
</dbReference>
<keyword evidence="10" id="KW-1185">Reference proteome</keyword>
<feature type="domain" description="Response regulatory" evidence="8">
    <location>
        <begin position="20"/>
        <end position="135"/>
    </location>
</feature>
<dbReference type="Gene3D" id="3.40.50.2300">
    <property type="match status" value="1"/>
</dbReference>
<dbReference type="PANTHER" id="PTHR43874">
    <property type="entry name" value="TWO-COMPONENT RESPONSE REGULATOR"/>
    <property type="match status" value="1"/>
</dbReference>
<feature type="compositionally biased region" description="Low complexity" evidence="7">
    <location>
        <begin position="154"/>
        <end position="174"/>
    </location>
</feature>
<comment type="subcellular location">
    <subcellularLocation>
        <location evidence="1">Nucleus</location>
    </subcellularLocation>
</comment>
<evidence type="ECO:0000256" key="5">
    <source>
        <dbReference type="ARBA" id="ARBA00023242"/>
    </source>
</evidence>
<dbReference type="FunFam" id="1.10.10.60:FF:000007">
    <property type="entry name" value="Two-component response regulator"/>
    <property type="match status" value="1"/>
</dbReference>
<dbReference type="GO" id="GO:0009736">
    <property type="term" value="P:cytokinin-activated signaling pathway"/>
    <property type="evidence" value="ECO:0007669"/>
    <property type="project" value="InterPro"/>
</dbReference>
<dbReference type="GO" id="GO:0000160">
    <property type="term" value="P:phosphorelay signal transduction system"/>
    <property type="evidence" value="ECO:0007669"/>
    <property type="project" value="UniProtKB-KW"/>
</dbReference>
<keyword evidence="6" id="KW-0597">Phosphoprotein</keyword>
<keyword evidence="3" id="KW-0805">Transcription regulation</keyword>
<dbReference type="CDD" id="cd17584">
    <property type="entry name" value="REC_typeB_ARR-like"/>
    <property type="match status" value="1"/>
</dbReference>
<dbReference type="PANTHER" id="PTHR43874:SF7">
    <property type="entry name" value="TWO-COMPONENT RESPONSE REGULATOR ARR10"/>
    <property type="match status" value="1"/>
</dbReference>
<dbReference type="InterPro" id="IPR011006">
    <property type="entry name" value="CheY-like_superfamily"/>
</dbReference>
<evidence type="ECO:0000259" key="8">
    <source>
        <dbReference type="PROSITE" id="PS50110"/>
    </source>
</evidence>
<dbReference type="NCBIfam" id="TIGR01557">
    <property type="entry name" value="myb_SHAQKYF"/>
    <property type="match status" value="1"/>
</dbReference>
<dbReference type="GO" id="GO:0005634">
    <property type="term" value="C:nucleus"/>
    <property type="evidence" value="ECO:0007669"/>
    <property type="project" value="UniProtKB-SubCell"/>
</dbReference>
<evidence type="ECO:0000313" key="10">
    <source>
        <dbReference type="Proteomes" id="UP000594263"/>
    </source>
</evidence>
<keyword evidence="4" id="KW-0804">Transcription</keyword>
<dbReference type="EnsemblPlants" id="Kaladp0011s0178.1.v1.1">
    <property type="protein sequence ID" value="Kaladp0011s0178.1.v1.1"/>
    <property type="gene ID" value="Kaladp0011s0178.v1.1"/>
</dbReference>
<evidence type="ECO:0000256" key="4">
    <source>
        <dbReference type="ARBA" id="ARBA00023163"/>
    </source>
</evidence>
<feature type="compositionally biased region" description="Acidic residues" evidence="7">
    <location>
        <begin position="185"/>
        <end position="197"/>
    </location>
</feature>
<sequence length="696" mass="75086">MAAMGQQAEEIDDKFPVGIRVLCVDDDQTCLLWLENLLTSCQFNVTTTLYAREAIELLRQNKTMYDIVISDVQMPDIDGFQLLETIGLEMDLPVIMMSMFNNQDYVTRGVVHGAVDYLVKPVRLEEIQNIWQHVLRKRKGVGNGKKLATLENKSSQGAAANGAVADSAASAGEASNKRRRAPSDKEDEDYEEEEEDSGRENEEQTSHKRPRVVWNSDLHRKFVSAVNQLGIDKAVPKKILDIMDDESLTRENVASHLQKYRMYLKKISNGNPQQGVFGALGGRHALDAMGYRGGRLPNSLLSGYPPSLSGILGARVSPGSGVNFRSISASDLIQSGQSLRNSINPLAKLQPSVMPSLQNGSLFQGMMPGGFEQDPSQGGKALAQLGSYSPGLGASGFGVSDNFVDPKVMMNGSANSSLMLPAPPQFPGSAPVPGQLRIGGVPGASGAGFMDRGGALESWKSAGQHPHNSLTGSRTFTEDHNLPMNNNNAMNGIASTGIHQQLLGFPQMSGNSNMQGENGINNVDHMKQQEYNRELDNVFGSLNLIIPPGGGGGIMGSVGMDQSHLGAVANGGDFIGQQTGILPADTSFKPNNDSFVPDQANANLPQDDFMPNGIDSLDDIVTAMIRRVFLKLHSLFIFNAWLLIAELGARRRTTDHRRCSWIPSSTSTPKASESRGEPLAFGVCFFNHNASAGVVM</sequence>
<dbReference type="InterPro" id="IPR001789">
    <property type="entry name" value="Sig_transdc_resp-reg_receiver"/>
</dbReference>
<feature type="region of interest" description="Disordered" evidence="7">
    <location>
        <begin position="152"/>
        <end position="211"/>
    </location>
</feature>
<dbReference type="InterPro" id="IPR009057">
    <property type="entry name" value="Homeodomain-like_sf"/>
</dbReference>
<dbReference type="InterPro" id="IPR045279">
    <property type="entry name" value="ARR-like"/>
</dbReference>
<dbReference type="SMART" id="SM00448">
    <property type="entry name" value="REC"/>
    <property type="match status" value="1"/>
</dbReference>
<dbReference type="InterPro" id="IPR006447">
    <property type="entry name" value="Myb_dom_plants"/>
</dbReference>
<dbReference type="Proteomes" id="UP000594263">
    <property type="component" value="Unplaced"/>
</dbReference>
<feature type="modified residue" description="4-aspartylphosphate" evidence="6">
    <location>
        <position position="71"/>
    </location>
</feature>
<evidence type="ECO:0000256" key="6">
    <source>
        <dbReference type="PROSITE-ProRule" id="PRU00169"/>
    </source>
</evidence>
<evidence type="ECO:0000256" key="7">
    <source>
        <dbReference type="SAM" id="MobiDB-lite"/>
    </source>
</evidence>
<keyword evidence="5" id="KW-0539">Nucleus</keyword>
<dbReference type="GO" id="GO:0003677">
    <property type="term" value="F:DNA binding"/>
    <property type="evidence" value="ECO:0007669"/>
    <property type="project" value="InterPro"/>
</dbReference>
<protein>
    <recommendedName>
        <fullName evidence="8">Response regulatory domain-containing protein</fullName>
    </recommendedName>
</protein>
<dbReference type="Gene3D" id="1.10.10.60">
    <property type="entry name" value="Homeodomain-like"/>
    <property type="match status" value="1"/>
</dbReference>
<evidence type="ECO:0000256" key="1">
    <source>
        <dbReference type="ARBA" id="ARBA00004123"/>
    </source>
</evidence>
<accession>A0A7N0RFF3</accession>
<reference evidence="9" key="1">
    <citation type="submission" date="2021-01" db="UniProtKB">
        <authorList>
            <consortium name="EnsemblPlants"/>
        </authorList>
    </citation>
    <scope>IDENTIFICATION</scope>
</reference>
<evidence type="ECO:0000256" key="2">
    <source>
        <dbReference type="ARBA" id="ARBA00023012"/>
    </source>
</evidence>
<dbReference type="Gramene" id="Kaladp0011s0178.1.v1.1">
    <property type="protein sequence ID" value="Kaladp0011s0178.1.v1.1"/>
    <property type="gene ID" value="Kaladp0011s0178.v1.1"/>
</dbReference>